<reference evidence="1 2" key="1">
    <citation type="submission" date="2012-02" db="EMBL/GenBank/DDBJ databases">
        <title>Improved High-Quality Draft genome of Joostella marina DSM 19592.</title>
        <authorList>
            <consortium name="US DOE Joint Genome Institute (JGI-PGF)"/>
            <person name="Lucas S."/>
            <person name="Copeland A."/>
            <person name="Lapidus A."/>
            <person name="Bruce D."/>
            <person name="Goodwin L."/>
            <person name="Pitluck S."/>
            <person name="Peters L."/>
            <person name="Chertkov O."/>
            <person name="Ovchinnikova G."/>
            <person name="Kyrpides N."/>
            <person name="Mavromatis K."/>
            <person name="Detter J.C."/>
            <person name="Han C."/>
            <person name="Land M."/>
            <person name="Hauser L."/>
            <person name="Markowitz V."/>
            <person name="Cheng J.-F."/>
            <person name="Hugenholtz P."/>
            <person name="Woyke T."/>
            <person name="Wu D."/>
            <person name="Tindall B."/>
            <person name="Brambilla E."/>
            <person name="Klenk H.-P."/>
            <person name="Eisen J.A."/>
        </authorList>
    </citation>
    <scope>NUCLEOTIDE SEQUENCE [LARGE SCALE GENOMIC DNA]</scope>
    <source>
        <strain evidence="1 2">DSM 19592</strain>
    </source>
</reference>
<keyword evidence="2" id="KW-1185">Reference proteome</keyword>
<evidence type="ECO:0000313" key="1">
    <source>
        <dbReference type="EMBL" id="EIJ40896.1"/>
    </source>
</evidence>
<name>I3CBA3_9FLAO</name>
<dbReference type="STRING" id="926559.JoomaDRAFT_3973"/>
<dbReference type="eggNOG" id="ENOG502Z8HP">
    <property type="taxonomic scope" value="Bacteria"/>
</dbReference>
<sequence length="248" mass="29092">MISDASQFIQHRKDTFSITNKRITQIISYVCECYEICVKDKTVAPYSISTVAQNSTLTFEDFLKFDLIDNYLNVNKHLFKEKVTELEEIHFSAETQERYIDLIDSKQKPDKIDIYVDRLGLQDEWMSQNNQVYFAIECKRIKILSDTKAYIGDIKKVTNRNHTNLRLPFEGQIAFIENIKLDHTVVAKKANTILSEDSEIHTLQYLKFQNFHSTFKATYSSIHTKNFGRNESFLVYHLLLDYTKIVMS</sequence>
<proteinExistence type="predicted"/>
<dbReference type="Proteomes" id="UP000004690">
    <property type="component" value="Unassembled WGS sequence"/>
</dbReference>
<dbReference type="OrthoDB" id="1415173at2"/>
<gene>
    <name evidence="1" type="ORF">JoomaDRAFT_3973</name>
</gene>
<dbReference type="EMBL" id="JH651379">
    <property type="protein sequence ID" value="EIJ40896.1"/>
    <property type="molecule type" value="Genomic_DNA"/>
</dbReference>
<protein>
    <submittedName>
        <fullName evidence="1">Uncharacterized protein</fullName>
    </submittedName>
</protein>
<dbReference type="HOGENOM" id="CLU_1118989_0_0_10"/>
<evidence type="ECO:0000313" key="2">
    <source>
        <dbReference type="Proteomes" id="UP000004690"/>
    </source>
</evidence>
<dbReference type="RefSeq" id="WP_008615570.1">
    <property type="nucleotide sequence ID" value="NZ_JH651379.1"/>
</dbReference>
<organism evidence="1 2">
    <name type="scientific">Galbibacter orientalis DSM 19592</name>
    <dbReference type="NCBI Taxonomy" id="926559"/>
    <lineage>
        <taxon>Bacteria</taxon>
        <taxon>Pseudomonadati</taxon>
        <taxon>Bacteroidota</taxon>
        <taxon>Flavobacteriia</taxon>
        <taxon>Flavobacteriales</taxon>
        <taxon>Flavobacteriaceae</taxon>
        <taxon>Galbibacter</taxon>
    </lineage>
</organism>
<accession>I3CBA3</accession>
<dbReference type="AlphaFoldDB" id="I3CBA3"/>